<organism evidence="2 3">
    <name type="scientific">Hoeflea poritis</name>
    <dbReference type="NCBI Taxonomy" id="2993659"/>
    <lineage>
        <taxon>Bacteria</taxon>
        <taxon>Pseudomonadati</taxon>
        <taxon>Pseudomonadota</taxon>
        <taxon>Alphaproteobacteria</taxon>
        <taxon>Hyphomicrobiales</taxon>
        <taxon>Rhizobiaceae</taxon>
        <taxon>Hoeflea</taxon>
    </lineage>
</organism>
<feature type="transmembrane region" description="Helical" evidence="1">
    <location>
        <begin position="369"/>
        <end position="393"/>
    </location>
</feature>
<protein>
    <recommendedName>
        <fullName evidence="4">MFS transporter</fullName>
    </recommendedName>
</protein>
<dbReference type="SUPFAM" id="SSF103473">
    <property type="entry name" value="MFS general substrate transporter"/>
    <property type="match status" value="1"/>
</dbReference>
<evidence type="ECO:0000313" key="3">
    <source>
        <dbReference type="Proteomes" id="UP001148313"/>
    </source>
</evidence>
<feature type="transmembrane region" description="Helical" evidence="1">
    <location>
        <begin position="334"/>
        <end position="357"/>
    </location>
</feature>
<evidence type="ECO:0000256" key="1">
    <source>
        <dbReference type="SAM" id="Phobius"/>
    </source>
</evidence>
<proteinExistence type="predicted"/>
<dbReference type="EMBL" id="JAPJZH010000001">
    <property type="protein sequence ID" value="MDA4844229.1"/>
    <property type="molecule type" value="Genomic_DNA"/>
</dbReference>
<dbReference type="Gene3D" id="1.20.1250.20">
    <property type="entry name" value="MFS general substrate transporter like domains"/>
    <property type="match status" value="1"/>
</dbReference>
<feature type="transmembrane region" description="Helical" evidence="1">
    <location>
        <begin position="277"/>
        <end position="296"/>
    </location>
</feature>
<accession>A0ABT4VHN7</accession>
<name>A0ABT4VHN7_9HYPH</name>
<keyword evidence="3" id="KW-1185">Reference proteome</keyword>
<sequence length="429" mass="45672">MGTQQVNPDEKRNLSVLFGQRALQTVGWSMSNPAVVLSYLAISMEMPILLAGLLVSVRRSGNVGMAVFGSSAAARLVNKKVVIARTDFILALCALLAIASVLTTSTAVVTATFFFVVLMIGMVEEYQNLINWDFLADVLESQNRQRLIYAAMGIGGTCTIAFTWAVHVATQEYPAFARHAAVVAIAVLSFSIAALSVLQVRDLRVATNDNRATGERRNFPQSARLALLDFVSKLRDLLTMPWFRRFLMIRLALQTVELSIPFFAILAAIAHSASHKGLTALIISSAAALMLAGPIWRSIGRLSNGMVMACGSLLAAASGAALVLNHYVPTVDDTIAHSAALFAVTVGVQGVTNARALWYLDNAPKAHRVAGLATSKSVVKVWSVVLAALMAALAHAQHIALAVSLVSFLNLCTAIFILSISGRAKAAAA</sequence>
<keyword evidence="1" id="KW-0472">Membrane</keyword>
<feature type="transmembrane region" description="Helical" evidence="1">
    <location>
        <begin position="308"/>
        <end position="328"/>
    </location>
</feature>
<evidence type="ECO:0000313" key="2">
    <source>
        <dbReference type="EMBL" id="MDA4844229.1"/>
    </source>
</evidence>
<keyword evidence="1" id="KW-1133">Transmembrane helix</keyword>
<feature type="transmembrane region" description="Helical" evidence="1">
    <location>
        <begin position="176"/>
        <end position="198"/>
    </location>
</feature>
<comment type="caution">
    <text evidence="2">The sequence shown here is derived from an EMBL/GenBank/DDBJ whole genome shotgun (WGS) entry which is preliminary data.</text>
</comment>
<keyword evidence="1" id="KW-0812">Transmembrane</keyword>
<feature type="transmembrane region" description="Helical" evidence="1">
    <location>
        <begin position="399"/>
        <end position="420"/>
    </location>
</feature>
<dbReference type="RefSeq" id="WP_271087750.1">
    <property type="nucleotide sequence ID" value="NZ_JAPJZH010000001.1"/>
</dbReference>
<gene>
    <name evidence="2" type="ORF">OOZ53_02660</name>
</gene>
<dbReference type="InterPro" id="IPR036259">
    <property type="entry name" value="MFS_trans_sf"/>
</dbReference>
<dbReference type="Proteomes" id="UP001148313">
    <property type="component" value="Unassembled WGS sequence"/>
</dbReference>
<feature type="transmembrane region" description="Helical" evidence="1">
    <location>
        <begin position="108"/>
        <end position="126"/>
    </location>
</feature>
<feature type="transmembrane region" description="Helical" evidence="1">
    <location>
        <begin position="82"/>
        <end position="102"/>
    </location>
</feature>
<feature type="transmembrane region" description="Helical" evidence="1">
    <location>
        <begin position="147"/>
        <end position="170"/>
    </location>
</feature>
<evidence type="ECO:0008006" key="4">
    <source>
        <dbReference type="Google" id="ProtNLM"/>
    </source>
</evidence>
<feature type="transmembrane region" description="Helical" evidence="1">
    <location>
        <begin position="247"/>
        <end position="271"/>
    </location>
</feature>
<reference evidence="2" key="1">
    <citation type="submission" date="2022-11" db="EMBL/GenBank/DDBJ databases">
        <title>Hoeflea poritis sp. nov., isolated from scleractinian coral Porites lutea.</title>
        <authorList>
            <person name="Zhang G."/>
            <person name="Wei Q."/>
            <person name="Cai L."/>
        </authorList>
    </citation>
    <scope>NUCLEOTIDE SEQUENCE</scope>
    <source>
        <strain evidence="2">E7-10</strain>
    </source>
</reference>
<feature type="transmembrane region" description="Helical" evidence="1">
    <location>
        <begin position="36"/>
        <end position="55"/>
    </location>
</feature>